<comment type="similarity">
    <text evidence="1">Belongs to the type-B carboxylesterase/lipase family.</text>
</comment>
<keyword evidence="4" id="KW-1015">Disulfide bond</keyword>
<keyword evidence="12" id="KW-1185">Reference proteome</keyword>
<feature type="active site" description="Charge relay system" evidence="7">
    <location>
        <position position="379"/>
    </location>
</feature>
<organism evidence="10">
    <name type="scientific">Sarcoptes scabiei</name>
    <name type="common">Itch mite</name>
    <name type="synonym">Acarus scabiei</name>
    <dbReference type="NCBI Taxonomy" id="52283"/>
    <lineage>
        <taxon>Eukaryota</taxon>
        <taxon>Metazoa</taxon>
        <taxon>Ecdysozoa</taxon>
        <taxon>Arthropoda</taxon>
        <taxon>Chelicerata</taxon>
        <taxon>Arachnida</taxon>
        <taxon>Acari</taxon>
        <taxon>Acariformes</taxon>
        <taxon>Sarcoptiformes</taxon>
        <taxon>Astigmata</taxon>
        <taxon>Psoroptidia</taxon>
        <taxon>Sarcoptoidea</taxon>
        <taxon>Sarcoptidae</taxon>
        <taxon>Sarcoptinae</taxon>
        <taxon>Sarcoptes</taxon>
    </lineage>
</organism>
<dbReference type="PRINTS" id="PR00878">
    <property type="entry name" value="CHOLNESTRASE"/>
</dbReference>
<evidence type="ECO:0000313" key="12">
    <source>
        <dbReference type="Proteomes" id="UP000070412"/>
    </source>
</evidence>
<dbReference type="GO" id="GO:0019695">
    <property type="term" value="P:choline metabolic process"/>
    <property type="evidence" value="ECO:0007669"/>
    <property type="project" value="TreeGrafter"/>
</dbReference>
<protein>
    <submittedName>
        <fullName evidence="10">Acetylcholinesterase-1</fullName>
    </submittedName>
</protein>
<dbReference type="InterPro" id="IPR002018">
    <property type="entry name" value="CarbesteraseB"/>
</dbReference>
<reference evidence="12" key="1">
    <citation type="journal article" date="2020" name="PLoS Negl. Trop. Dis.">
        <title>High-quality nuclear genome for Sarcoptes scabiei-A critical resource for a neglected parasite.</title>
        <authorList>
            <person name="Korhonen P.K."/>
            <person name="Gasser R.B."/>
            <person name="Ma G."/>
            <person name="Wang T."/>
            <person name="Stroehlein A.J."/>
            <person name="Young N.D."/>
            <person name="Ang C.S."/>
            <person name="Fernando D.D."/>
            <person name="Lu H.C."/>
            <person name="Taylor S."/>
            <person name="Reynolds S.L."/>
            <person name="Mofiz E."/>
            <person name="Najaraj S.H."/>
            <person name="Gowda H."/>
            <person name="Madugundu A."/>
            <person name="Renuse S."/>
            <person name="Holt D."/>
            <person name="Pandey A."/>
            <person name="Papenfuss A.T."/>
            <person name="Fischer K."/>
        </authorList>
    </citation>
    <scope>NUCLEOTIDE SEQUENCE [LARGE SCALE GENOMIC DNA]</scope>
</reference>
<dbReference type="InterPro" id="IPR029058">
    <property type="entry name" value="AB_hydrolase_fold"/>
</dbReference>
<reference evidence="10" key="2">
    <citation type="submission" date="2020-01" db="EMBL/GenBank/DDBJ databases">
        <authorList>
            <person name="Korhonen P.K.K."/>
            <person name="Guangxu M.G."/>
            <person name="Wang T.W."/>
            <person name="Stroehlein A.J.S."/>
            <person name="Young N.D."/>
            <person name="Ang C.-S.A."/>
            <person name="Fernando D.W.F."/>
            <person name="Lu H.L."/>
            <person name="Taylor S.T."/>
            <person name="Ehtesham M.E.M."/>
            <person name="Najaraj S.H.N."/>
            <person name="Harsha G.H.G."/>
            <person name="Madugundu A.M."/>
            <person name="Renuse S.R."/>
            <person name="Holt D.H."/>
            <person name="Pandey A.P."/>
            <person name="Papenfuss A.P."/>
            <person name="Gasser R.B.G."/>
            <person name="Fischer K.F."/>
        </authorList>
    </citation>
    <scope>NUCLEOTIDE SEQUENCE</scope>
    <source>
        <strain evidence="10">SSS_KF_BRIS2020</strain>
    </source>
</reference>
<dbReference type="GO" id="GO:0005886">
    <property type="term" value="C:plasma membrane"/>
    <property type="evidence" value="ECO:0007669"/>
    <property type="project" value="TreeGrafter"/>
</dbReference>
<keyword evidence="2" id="KW-0719">Serine esterase</keyword>
<dbReference type="AlphaFoldDB" id="A0A834RFR6"/>
<dbReference type="InterPro" id="IPR000997">
    <property type="entry name" value="Cholinesterase"/>
</dbReference>
<evidence type="ECO:0000313" key="10">
    <source>
        <dbReference type="EMBL" id="KAF7494677.1"/>
    </source>
</evidence>
<dbReference type="GO" id="GO:0006581">
    <property type="term" value="P:acetylcholine catabolic process"/>
    <property type="evidence" value="ECO:0007669"/>
    <property type="project" value="TreeGrafter"/>
</dbReference>
<dbReference type="PANTHER" id="PTHR43918:SF4">
    <property type="entry name" value="CARBOXYLIC ESTER HYDROLASE"/>
    <property type="match status" value="1"/>
</dbReference>
<dbReference type="Gene3D" id="3.40.50.1820">
    <property type="entry name" value="alpha/beta hydrolase"/>
    <property type="match status" value="1"/>
</dbReference>
<name>A0A834RFR6_SARSC</name>
<dbReference type="GO" id="GO:0005615">
    <property type="term" value="C:extracellular space"/>
    <property type="evidence" value="ECO:0007669"/>
    <property type="project" value="TreeGrafter"/>
</dbReference>
<reference evidence="11" key="3">
    <citation type="submission" date="2022-06" db="UniProtKB">
        <authorList>
            <consortium name="EnsemblMetazoa"/>
        </authorList>
    </citation>
    <scope>IDENTIFICATION</scope>
</reference>
<gene>
    <name evidence="10" type="ORF">SSS_1579</name>
</gene>
<evidence type="ECO:0000256" key="8">
    <source>
        <dbReference type="SAM" id="Phobius"/>
    </source>
</evidence>
<evidence type="ECO:0000256" key="7">
    <source>
        <dbReference type="PIRSR" id="PIRSR600997-1"/>
    </source>
</evidence>
<dbReference type="SUPFAM" id="SSF53474">
    <property type="entry name" value="alpha/beta-Hydrolases"/>
    <property type="match status" value="1"/>
</dbReference>
<proteinExistence type="inferred from homology"/>
<feature type="domain" description="Carboxylesterase type B" evidence="9">
    <location>
        <begin position="51"/>
        <end position="554"/>
    </location>
</feature>
<keyword evidence="3" id="KW-0378">Hydrolase</keyword>
<evidence type="ECO:0000256" key="2">
    <source>
        <dbReference type="ARBA" id="ARBA00022487"/>
    </source>
</evidence>
<evidence type="ECO:0000256" key="6">
    <source>
        <dbReference type="ARBA" id="ARBA00048484"/>
    </source>
</evidence>
<dbReference type="PANTHER" id="PTHR43918">
    <property type="entry name" value="ACETYLCHOLINESTERASE"/>
    <property type="match status" value="1"/>
</dbReference>
<evidence type="ECO:0000256" key="3">
    <source>
        <dbReference type="ARBA" id="ARBA00022801"/>
    </source>
</evidence>
<feature type="active site" description="Charge relay system" evidence="7">
    <location>
        <position position="514"/>
    </location>
</feature>
<keyword evidence="8" id="KW-0472">Membrane</keyword>
<dbReference type="Proteomes" id="UP000070412">
    <property type="component" value="Unassembled WGS sequence"/>
</dbReference>
<accession>A0A834RFR6</accession>
<dbReference type="InterPro" id="IPR050654">
    <property type="entry name" value="AChE-related_enzymes"/>
</dbReference>
<dbReference type="EMBL" id="WVUK01000052">
    <property type="protein sequence ID" value="KAF7494677.1"/>
    <property type="molecule type" value="Genomic_DNA"/>
</dbReference>
<evidence type="ECO:0000259" key="9">
    <source>
        <dbReference type="Pfam" id="PF00135"/>
    </source>
</evidence>
<sequence>MTHFYSYGFLFLSLINFISFSIIFRIYFRQSRTLDSEVIGFRSKPPQKIIEIETSLGHIAGFQQTSSIFNGSIATFLGVPYAQAPIGKLRFKPARLPVKWWPKVLKAFHWPKPCMQPDHNLQLNNFNFSEDCLYLNIWFNSMRIEQNQTLLPVLVIIHTGAFVFGSASETKYDGIYLAAKTNSVVVTLNYRLNFYGFYYSINDSIQSNLGLGDQLMALKWIHQHIHKFHGDRNRITLIGQSSAALSIGLHISSPQTSKLFQQAIMMSGSPFQLSMDSSRPENVDEFWRNYLRYLKCDPKIGMERIIKCFDRKIASNRNNLISMKMVKELSSLSNRLFVNLPLVTDETFQFTDQSDLIDRLKSTLRSNRISILYGRTNDEGSWISMLERPEIFDPQSPQSMNEMEAKNIGKKFIDLILVNRSSINASKILGYYFEELLKIQPESSEDLILHRIISRIVGDRYINCPMEIFVETVRTSTRSKAYQYYWQYKGNKKTSAFWNTFERVWCGYWMGSCHSFEMYAIFGVPFLQPNLFDQSDRIVSYKTIEMIEYFITKKQLFWPALSNRPDHQNLFYNIDDNIDGKKFGFNRKHQECSKIWGEYFQNIYSVE</sequence>
<evidence type="ECO:0000256" key="4">
    <source>
        <dbReference type="ARBA" id="ARBA00023157"/>
    </source>
</evidence>
<evidence type="ECO:0000256" key="1">
    <source>
        <dbReference type="ARBA" id="ARBA00005964"/>
    </source>
</evidence>
<keyword evidence="8" id="KW-0812">Transmembrane</keyword>
<feature type="active site" description="Acyl-ester intermediate" evidence="7">
    <location>
        <position position="241"/>
    </location>
</feature>
<comment type="catalytic activity">
    <reaction evidence="6">
        <text>acetylcholine + H2O = choline + acetate + H(+)</text>
        <dbReference type="Rhea" id="RHEA:17561"/>
        <dbReference type="ChEBI" id="CHEBI:15354"/>
        <dbReference type="ChEBI" id="CHEBI:15355"/>
        <dbReference type="ChEBI" id="CHEBI:15377"/>
        <dbReference type="ChEBI" id="CHEBI:15378"/>
        <dbReference type="ChEBI" id="CHEBI:30089"/>
        <dbReference type="EC" id="3.1.1.7"/>
    </reaction>
</comment>
<keyword evidence="8" id="KW-1133">Transmembrane helix</keyword>
<dbReference type="Pfam" id="PF00135">
    <property type="entry name" value="COesterase"/>
    <property type="match status" value="1"/>
</dbReference>
<dbReference type="GO" id="GO:0003990">
    <property type="term" value="F:acetylcholinesterase activity"/>
    <property type="evidence" value="ECO:0007669"/>
    <property type="project" value="UniProtKB-EC"/>
</dbReference>
<dbReference type="EnsemblMetazoa" id="SSS_1579s_mrna">
    <property type="protein sequence ID" value="KAF7494677.1"/>
    <property type="gene ID" value="SSS_1579"/>
</dbReference>
<dbReference type="OrthoDB" id="19653at2759"/>
<evidence type="ECO:0000313" key="11">
    <source>
        <dbReference type="EnsemblMetazoa" id="KAF7494677.1"/>
    </source>
</evidence>
<evidence type="ECO:0000256" key="5">
    <source>
        <dbReference type="ARBA" id="ARBA00023180"/>
    </source>
</evidence>
<keyword evidence="5" id="KW-0325">Glycoprotein</keyword>
<feature type="transmembrane region" description="Helical" evidence="8">
    <location>
        <begin position="6"/>
        <end position="28"/>
    </location>
</feature>